<dbReference type="Proteomes" id="UP000193925">
    <property type="component" value="Chromosome AFERRI"/>
</dbReference>
<accession>A0A060UPJ3</accession>
<protein>
    <submittedName>
        <fullName evidence="1">Uncharacterized protein</fullName>
    </submittedName>
</protein>
<dbReference type="RefSeq" id="WP_035193005.1">
    <property type="nucleotide sequence ID" value="NZ_CCCS020000035.1"/>
</dbReference>
<reference evidence="1" key="2">
    <citation type="submission" date="2014-07" db="EMBL/GenBank/DDBJ databases">
        <title>Initial genome analysis of the psychrotolerant acidophile Acidithiobacillus ferrivorans CF27: insights into iron and sulfur oxidation pathways and into biofilm formation.</title>
        <authorList>
            <person name="Talla E."/>
            <person name="Hedrich S."/>
            <person name="Mangenot S."/>
            <person name="Ji B."/>
            <person name="Johnson D.B."/>
            <person name="Barbe V."/>
            <person name="Bonnefoy V."/>
        </authorList>
    </citation>
    <scope>NUCLEOTIDE SEQUENCE [LARGE SCALE GENOMIC DNA]</scope>
    <source>
        <strain evidence="1">CF27</strain>
    </source>
</reference>
<reference evidence="2 3" key="3">
    <citation type="submission" date="2017-03" db="EMBL/GenBank/DDBJ databases">
        <authorList>
            <person name="Regsiter A."/>
            <person name="William W."/>
        </authorList>
    </citation>
    <scope>NUCLEOTIDE SEQUENCE [LARGE SCALE GENOMIC DNA]</scope>
    <source>
        <strain evidence="2">PRJEB5721</strain>
    </source>
</reference>
<gene>
    <name evidence="2" type="ORF">AFERRI_10560</name>
    <name evidence="1" type="ORF">AFERRI_400278</name>
</gene>
<evidence type="ECO:0000313" key="3">
    <source>
        <dbReference type="Proteomes" id="UP000193925"/>
    </source>
</evidence>
<reference evidence="1" key="1">
    <citation type="submission" date="2014-03" db="EMBL/GenBank/DDBJ databases">
        <authorList>
            <person name="Genoscope - CEA"/>
        </authorList>
    </citation>
    <scope>NUCLEOTIDE SEQUENCE [LARGE SCALE GENOMIC DNA]</scope>
    <source>
        <strain evidence="1">CF27</strain>
    </source>
</reference>
<evidence type="ECO:0000313" key="2">
    <source>
        <dbReference type="EMBL" id="SMH64527.1"/>
    </source>
</evidence>
<evidence type="ECO:0000313" key="1">
    <source>
        <dbReference type="EMBL" id="CDQ10497.1"/>
    </source>
</evidence>
<proteinExistence type="predicted"/>
<sequence>MLPSSQVAGQEFQNAVQWLAASGEHRDKFHEILVDGAAFVESFAQQVVGNAYVRRDLHESARIVSDMATIALYVWQTRHRASQQEMINHLLRTPFSALLESGISLYRATCGEIQATEYLERKVDADRESGGIRPTDFVKKFLQTFPVAERVSGDHRTLRRFALAFGFSGIEGKRALRDLEYCLNDMAMNDATVIGNIITSLSAWRMMFPKRPAWEVFYPDGMLRLLRELYFSSHDGRMPWDDGLLAESLLTTDLAQWSDPDIRLITDCLNAAHAELHRLWDHPDDLTAILSCPSSEESGKEIEKFRSAFLDPGFLAKFNPDHCGGTKTWDQEAFGRVLWLVFLEKAAGVTPVDEKDSEAVRNLLADACAKASSSSLQWNAADAFVLTEAPWDACLRHECREIIGSLKSAVYSLAKCGCTREAVHDTLFDLEIVG</sequence>
<organism evidence="1">
    <name type="scientific">Acidithiobacillus ferrivorans</name>
    <dbReference type="NCBI Taxonomy" id="160808"/>
    <lineage>
        <taxon>Bacteria</taxon>
        <taxon>Pseudomonadati</taxon>
        <taxon>Pseudomonadota</taxon>
        <taxon>Acidithiobacillia</taxon>
        <taxon>Acidithiobacillales</taxon>
        <taxon>Acidithiobacillaceae</taxon>
        <taxon>Acidithiobacillus</taxon>
    </lineage>
</organism>
<dbReference type="AlphaFoldDB" id="A0A060UPJ3"/>
<keyword evidence="3" id="KW-1185">Reference proteome</keyword>
<name>A0A060UPJ3_9PROT</name>
<dbReference type="EMBL" id="LT841305">
    <property type="protein sequence ID" value="SMH64527.1"/>
    <property type="molecule type" value="Genomic_DNA"/>
</dbReference>
<dbReference type="EMBL" id="CCCS020000035">
    <property type="protein sequence ID" value="CDQ10497.1"/>
    <property type="molecule type" value="Genomic_DNA"/>
</dbReference>